<feature type="signal peptide" evidence="1">
    <location>
        <begin position="1"/>
        <end position="19"/>
    </location>
</feature>
<proteinExistence type="predicted"/>
<accession>A0ABY2X5M0</accession>
<protein>
    <recommendedName>
        <fullName evidence="4">Phospholipase A2</fullName>
    </recommendedName>
</protein>
<organism evidence="2 3">
    <name type="scientific">Ruegeria sediminis</name>
    <dbReference type="NCBI Taxonomy" id="2583820"/>
    <lineage>
        <taxon>Bacteria</taxon>
        <taxon>Pseudomonadati</taxon>
        <taxon>Pseudomonadota</taxon>
        <taxon>Alphaproteobacteria</taxon>
        <taxon>Rhodobacterales</taxon>
        <taxon>Roseobacteraceae</taxon>
        <taxon>Ruegeria</taxon>
    </lineage>
</organism>
<evidence type="ECO:0000313" key="3">
    <source>
        <dbReference type="Proteomes" id="UP001193035"/>
    </source>
</evidence>
<name>A0ABY2X5M0_9RHOB</name>
<comment type="caution">
    <text evidence="2">The sequence shown here is derived from an EMBL/GenBank/DDBJ whole genome shotgun (WGS) entry which is preliminary data.</text>
</comment>
<dbReference type="Proteomes" id="UP001193035">
    <property type="component" value="Unassembled WGS sequence"/>
</dbReference>
<dbReference type="RefSeq" id="WP_138840326.1">
    <property type="nucleotide sequence ID" value="NZ_VCPD01000001.1"/>
</dbReference>
<gene>
    <name evidence="2" type="ORF">FGK63_04180</name>
</gene>
<keyword evidence="3" id="KW-1185">Reference proteome</keyword>
<dbReference type="EMBL" id="VCPD01000001">
    <property type="protein sequence ID" value="TMV10269.1"/>
    <property type="molecule type" value="Genomic_DNA"/>
</dbReference>
<evidence type="ECO:0000256" key="1">
    <source>
        <dbReference type="SAM" id="SignalP"/>
    </source>
</evidence>
<evidence type="ECO:0008006" key="4">
    <source>
        <dbReference type="Google" id="ProtNLM"/>
    </source>
</evidence>
<evidence type="ECO:0000313" key="2">
    <source>
        <dbReference type="EMBL" id="TMV10269.1"/>
    </source>
</evidence>
<feature type="chain" id="PRO_5047153858" description="Phospholipase A2" evidence="1">
    <location>
        <begin position="20"/>
        <end position="186"/>
    </location>
</feature>
<keyword evidence="1" id="KW-0732">Signal</keyword>
<reference evidence="2 3" key="1">
    <citation type="submission" date="2019-05" db="EMBL/GenBank/DDBJ databases">
        <title>Ruegeria sp. nov., isolated from tidal flat.</title>
        <authorList>
            <person name="Kim W."/>
        </authorList>
    </citation>
    <scope>NUCLEOTIDE SEQUENCE [LARGE SCALE GENOMIC DNA]</scope>
    <source>
        <strain evidence="2 3">CAU 1488</strain>
    </source>
</reference>
<sequence length="186" mass="19859">MKALDLAVLAICAAAPAAAQDLVKRVEMPGHRALVTVMDTADLSPFETDGCSGGLSSSWELVADTFPGFAEAHENSPPWEACCVIHDRAYHDAGGATEAEASYEARLAADEELQACVIRNGDQRADEFAKRYDTTPDQVRKAYATIAGAMYLAVRFGGGPCTGLPWRWGFGYPGCTPFDALAPARE</sequence>